<evidence type="ECO:0000259" key="10">
    <source>
        <dbReference type="PROSITE" id="PS50011"/>
    </source>
</evidence>
<dbReference type="GO" id="GO:0005524">
    <property type="term" value="F:ATP binding"/>
    <property type="evidence" value="ECO:0007669"/>
    <property type="project" value="UniProtKB-KW"/>
</dbReference>
<comment type="catalytic activity">
    <reaction evidence="8">
        <text>L-seryl-[protein] + ATP = O-phospho-L-seryl-[protein] + ADP + H(+)</text>
        <dbReference type="Rhea" id="RHEA:17989"/>
        <dbReference type="Rhea" id="RHEA-COMP:9863"/>
        <dbReference type="Rhea" id="RHEA-COMP:11604"/>
        <dbReference type="ChEBI" id="CHEBI:15378"/>
        <dbReference type="ChEBI" id="CHEBI:29999"/>
        <dbReference type="ChEBI" id="CHEBI:30616"/>
        <dbReference type="ChEBI" id="CHEBI:83421"/>
        <dbReference type="ChEBI" id="CHEBI:456216"/>
        <dbReference type="EC" id="2.7.11.1"/>
    </reaction>
</comment>
<name>A0A934X2D2_9MICO</name>
<feature type="compositionally biased region" description="Low complexity" evidence="9">
    <location>
        <begin position="105"/>
        <end position="115"/>
    </location>
</feature>
<sequence length="813" mass="85983">MTTPAKCQEPGCTGSILDGYCDVCGTPRATSAGAASTGVASPEAAGTGAAAAALAAEEEPITPAARPQAQVASAVPNGTPCAQPGCQGHILDGYCDVCGTAADSDPAESAADPSPMGSTRSVASNRLSSTAIGSARARQTGTKATRRVGSSSQRMRSARLGAGLTVIPPMPAIDAATAVMQNPVVPEDKRFCSNCGTKVGRSQGDRPGRTTGFCPKCRQAFSFDPKLQPGDLVAGQYDVAGCLAHGGLGWIYLARDRNVSNRWVVLKGLLNTGDPDALAAAIAEQRFLAQVEHPRIVEIYNFVMHEGAGYIVMEYVGGTSLKALLKQRMRKTGRYDPLPVDQALAYILEILPAFQYLHDLGLAYCDFKPDNVIQVGDDLKLIDLGGVRRMDDDDSAIFGTLGYQAPEVAEQGVSVASDIYTIGRSLVVLTTEFRGYQTTYVDSLPPVEDTPVFARYDSFYRLLLKACAKSPDDRFASADELRVQMLGVLREAVAQDAKVGRATTSATSLLFEEPSISTDRLEWWSLPRLRPDPHDAQAALVRDVRSLEPHERFEPLRAADPATPDVQLELARTALDRGDAGVVDAATNTLLHEDPWEWRAVWIQGLAALARRDTAAAQAAFNAVYGQVPGELAPKLALAFACEVSGEAAIAESLYAVCARTDSNYTPVGAFGMARIRRAEGGIPAAVEALDLIPVTSRAYALARHQRGQLLADSGQGLPALAEALRSVDGVPLDASDKAGLTVQVLENALTWVTSPQGGPNPGITLAGHPASVSGVRQGLEAAYRQLAEVTPDPAARTALVDQANAVRPWSVL</sequence>
<dbReference type="GO" id="GO:0004674">
    <property type="term" value="F:protein serine/threonine kinase activity"/>
    <property type="evidence" value="ECO:0007669"/>
    <property type="project" value="UniProtKB-KW"/>
</dbReference>
<evidence type="ECO:0000256" key="3">
    <source>
        <dbReference type="ARBA" id="ARBA00022679"/>
    </source>
</evidence>
<organism evidence="11 13">
    <name type="scientific">Candidatus Phosphoribacter hodrii</name>
    <dbReference type="NCBI Taxonomy" id="2953743"/>
    <lineage>
        <taxon>Bacteria</taxon>
        <taxon>Bacillati</taxon>
        <taxon>Actinomycetota</taxon>
        <taxon>Actinomycetes</taxon>
        <taxon>Micrococcales</taxon>
        <taxon>Dermatophilaceae</taxon>
        <taxon>Candidatus Phosphoribacter</taxon>
    </lineage>
</organism>
<evidence type="ECO:0000256" key="2">
    <source>
        <dbReference type="ARBA" id="ARBA00022527"/>
    </source>
</evidence>
<dbReference type="InterPro" id="IPR011009">
    <property type="entry name" value="Kinase-like_dom_sf"/>
</dbReference>
<keyword evidence="5 11" id="KW-0418">Kinase</keyword>
<dbReference type="InterPro" id="IPR000719">
    <property type="entry name" value="Prot_kinase_dom"/>
</dbReference>
<dbReference type="Pfam" id="PF16918">
    <property type="entry name" value="PknG_TPR"/>
    <property type="match status" value="1"/>
</dbReference>
<evidence type="ECO:0000313" key="11">
    <source>
        <dbReference type="EMBL" id="MBK6299731.1"/>
    </source>
</evidence>
<comment type="caution">
    <text evidence="11">The sequence shown here is derived from an EMBL/GenBank/DDBJ whole genome shotgun (WGS) entry which is preliminary data.</text>
</comment>
<evidence type="ECO:0000313" key="13">
    <source>
        <dbReference type="Proteomes" id="UP000718281"/>
    </source>
</evidence>
<dbReference type="Pfam" id="PF16919">
    <property type="entry name" value="PknG_rubred"/>
    <property type="match status" value="1"/>
</dbReference>
<dbReference type="EC" id="2.7.11.1" evidence="1"/>
<evidence type="ECO:0000256" key="9">
    <source>
        <dbReference type="SAM" id="MobiDB-lite"/>
    </source>
</evidence>
<keyword evidence="2" id="KW-0723">Serine/threonine-protein kinase</keyword>
<dbReference type="InterPro" id="IPR011990">
    <property type="entry name" value="TPR-like_helical_dom_sf"/>
</dbReference>
<feature type="domain" description="Protein kinase" evidence="10">
    <location>
        <begin position="237"/>
        <end position="486"/>
    </location>
</feature>
<dbReference type="PANTHER" id="PTHR24363:SF0">
    <property type="entry name" value="SERINE_THREONINE KINASE LIKE DOMAIN CONTAINING 1"/>
    <property type="match status" value="1"/>
</dbReference>
<feature type="compositionally biased region" description="Polar residues" evidence="9">
    <location>
        <begin position="116"/>
        <end position="155"/>
    </location>
</feature>
<dbReference type="PANTHER" id="PTHR24363">
    <property type="entry name" value="SERINE/THREONINE PROTEIN KINASE"/>
    <property type="match status" value="1"/>
</dbReference>
<keyword evidence="3" id="KW-0808">Transferase</keyword>
<evidence type="ECO:0000256" key="4">
    <source>
        <dbReference type="ARBA" id="ARBA00022741"/>
    </source>
</evidence>
<accession>A0A934X2D2</accession>
<dbReference type="Gene3D" id="1.25.40.10">
    <property type="entry name" value="Tetratricopeptide repeat domain"/>
    <property type="match status" value="1"/>
</dbReference>
<gene>
    <name evidence="11" type="ORF">IPF40_01305</name>
    <name evidence="12" type="ORF">IPI13_10950</name>
</gene>
<dbReference type="CDD" id="cd14014">
    <property type="entry name" value="STKc_PknB_like"/>
    <property type="match status" value="1"/>
</dbReference>
<dbReference type="Proteomes" id="UP000726105">
    <property type="component" value="Unassembled WGS sequence"/>
</dbReference>
<proteinExistence type="predicted"/>
<evidence type="ECO:0000256" key="1">
    <source>
        <dbReference type="ARBA" id="ARBA00012513"/>
    </source>
</evidence>
<reference evidence="13 14" key="1">
    <citation type="submission" date="2020-10" db="EMBL/GenBank/DDBJ databases">
        <title>Connecting structure to function with the recovery of over 1000 high-quality activated sludge metagenome-assembled genomes encoding full-length rRNA genes using long-read sequencing.</title>
        <authorList>
            <person name="Singleton C.M."/>
            <person name="Petriglieri F."/>
            <person name="Kristensen J.M."/>
            <person name="Kirkegaard R.H."/>
            <person name="Michaelsen T.Y."/>
            <person name="Andersen M.H."/>
            <person name="Karst S.M."/>
            <person name="Dueholm M.S."/>
            <person name="Nielsen P.H."/>
            <person name="Albertsen M."/>
        </authorList>
    </citation>
    <scope>NUCLEOTIDE SEQUENCE [LARGE SCALE GENOMIC DNA]</scope>
    <source>
        <strain evidence="11">AalE_18-Q3-R2-46_BAT3C.188</strain>
        <strain evidence="12">Ega_18-Q3-R5-49_MAXAC.001</strain>
    </source>
</reference>
<dbReference type="EMBL" id="JADIXZ010000001">
    <property type="protein sequence ID" value="MBK6299731.1"/>
    <property type="molecule type" value="Genomic_DNA"/>
</dbReference>
<dbReference type="Gene3D" id="1.10.510.10">
    <property type="entry name" value="Transferase(Phosphotransferase) domain 1"/>
    <property type="match status" value="1"/>
</dbReference>
<comment type="catalytic activity">
    <reaction evidence="7">
        <text>L-threonyl-[protein] + ATP = O-phospho-L-threonyl-[protein] + ADP + H(+)</text>
        <dbReference type="Rhea" id="RHEA:46608"/>
        <dbReference type="Rhea" id="RHEA-COMP:11060"/>
        <dbReference type="Rhea" id="RHEA-COMP:11605"/>
        <dbReference type="ChEBI" id="CHEBI:15378"/>
        <dbReference type="ChEBI" id="CHEBI:30013"/>
        <dbReference type="ChEBI" id="CHEBI:30616"/>
        <dbReference type="ChEBI" id="CHEBI:61977"/>
        <dbReference type="ChEBI" id="CHEBI:456216"/>
        <dbReference type="EC" id="2.7.11.1"/>
    </reaction>
</comment>
<keyword evidence="4" id="KW-0547">Nucleotide-binding</keyword>
<evidence type="ECO:0000256" key="8">
    <source>
        <dbReference type="ARBA" id="ARBA00048679"/>
    </source>
</evidence>
<evidence type="ECO:0000256" key="7">
    <source>
        <dbReference type="ARBA" id="ARBA00047899"/>
    </source>
</evidence>
<dbReference type="FunFam" id="3.30.200.20:FF:000205">
    <property type="entry name" value="Serine/threonine protein kinase"/>
    <property type="match status" value="1"/>
</dbReference>
<protein>
    <recommendedName>
        <fullName evidence="1">non-specific serine/threonine protein kinase</fullName>
        <ecNumber evidence="1">2.7.11.1</ecNumber>
    </recommendedName>
</protein>
<dbReference type="Gene3D" id="3.30.200.20">
    <property type="entry name" value="Phosphorylase Kinase, domain 1"/>
    <property type="match status" value="1"/>
</dbReference>
<dbReference type="SUPFAM" id="SSF56112">
    <property type="entry name" value="Protein kinase-like (PK-like)"/>
    <property type="match status" value="1"/>
</dbReference>
<dbReference type="PROSITE" id="PS50011">
    <property type="entry name" value="PROTEIN_KINASE_DOM"/>
    <property type="match status" value="1"/>
</dbReference>
<feature type="region of interest" description="Disordered" evidence="9">
    <location>
        <begin position="105"/>
        <end position="156"/>
    </location>
</feature>
<dbReference type="FunFam" id="1.10.510.10:FF:000306">
    <property type="entry name" value="Serine/threonine protein kinase"/>
    <property type="match status" value="1"/>
</dbReference>
<dbReference type="EMBL" id="JADJIB010000004">
    <property type="protein sequence ID" value="MBK7273645.1"/>
    <property type="molecule type" value="Genomic_DNA"/>
</dbReference>
<dbReference type="Pfam" id="PF00069">
    <property type="entry name" value="Pkinase"/>
    <property type="match status" value="1"/>
</dbReference>
<evidence type="ECO:0000313" key="14">
    <source>
        <dbReference type="Proteomes" id="UP000726105"/>
    </source>
</evidence>
<evidence type="ECO:0000256" key="5">
    <source>
        <dbReference type="ARBA" id="ARBA00022777"/>
    </source>
</evidence>
<dbReference type="InterPro" id="IPR031634">
    <property type="entry name" value="PknG_rubred"/>
</dbReference>
<dbReference type="SUPFAM" id="SSF48452">
    <property type="entry name" value="TPR-like"/>
    <property type="match status" value="1"/>
</dbReference>
<dbReference type="Proteomes" id="UP000718281">
    <property type="component" value="Unassembled WGS sequence"/>
</dbReference>
<evidence type="ECO:0000313" key="12">
    <source>
        <dbReference type="EMBL" id="MBK7273645.1"/>
    </source>
</evidence>
<dbReference type="InterPro" id="IPR031636">
    <property type="entry name" value="PknG_TPR"/>
</dbReference>
<evidence type="ECO:0000256" key="6">
    <source>
        <dbReference type="ARBA" id="ARBA00022840"/>
    </source>
</evidence>
<keyword evidence="6" id="KW-0067">ATP-binding</keyword>
<dbReference type="AlphaFoldDB" id="A0A934X2D2"/>